<comment type="caution">
    <text evidence="2">The sequence shown here is derived from an EMBL/GenBank/DDBJ whole genome shotgun (WGS) entry which is preliminary data.</text>
</comment>
<evidence type="ECO:0000256" key="1">
    <source>
        <dbReference type="SAM" id="SignalP"/>
    </source>
</evidence>
<dbReference type="AlphaFoldDB" id="A0A9P9JM44"/>
<evidence type="ECO:0000313" key="3">
    <source>
        <dbReference type="Proteomes" id="UP000738349"/>
    </source>
</evidence>
<name>A0A9P9JM44_9HYPO</name>
<feature type="signal peptide" evidence="1">
    <location>
        <begin position="1"/>
        <end position="23"/>
    </location>
</feature>
<dbReference type="Proteomes" id="UP000738349">
    <property type="component" value="Unassembled WGS sequence"/>
</dbReference>
<feature type="chain" id="PRO_5040510016" description="Secreted protein" evidence="1">
    <location>
        <begin position="24"/>
        <end position="117"/>
    </location>
</feature>
<reference evidence="2" key="1">
    <citation type="journal article" date="2021" name="Nat. Commun.">
        <title>Genetic determinants of endophytism in the Arabidopsis root mycobiome.</title>
        <authorList>
            <person name="Mesny F."/>
            <person name="Miyauchi S."/>
            <person name="Thiergart T."/>
            <person name="Pickel B."/>
            <person name="Atanasova L."/>
            <person name="Karlsson M."/>
            <person name="Huettel B."/>
            <person name="Barry K.W."/>
            <person name="Haridas S."/>
            <person name="Chen C."/>
            <person name="Bauer D."/>
            <person name="Andreopoulos W."/>
            <person name="Pangilinan J."/>
            <person name="LaButti K."/>
            <person name="Riley R."/>
            <person name="Lipzen A."/>
            <person name="Clum A."/>
            <person name="Drula E."/>
            <person name="Henrissat B."/>
            <person name="Kohler A."/>
            <person name="Grigoriev I.V."/>
            <person name="Martin F.M."/>
            <person name="Hacquard S."/>
        </authorList>
    </citation>
    <scope>NUCLEOTIDE SEQUENCE</scope>
    <source>
        <strain evidence="2">MPI-CAGE-AT-0147</strain>
    </source>
</reference>
<keyword evidence="3" id="KW-1185">Reference proteome</keyword>
<sequence length="117" mass="12662">MLHGCLRGRLVMILLILSDSILQFKSSPKTSCHLHSPSPQNACFNTPPSADPASASVLGAWMPVLALHHLVGLLKLLPMRASGQIRRHNFVTVTLRVLAPPPNEARVSCHHPALSLP</sequence>
<organism evidence="2 3">
    <name type="scientific">Dactylonectria macrodidyma</name>
    <dbReference type="NCBI Taxonomy" id="307937"/>
    <lineage>
        <taxon>Eukaryota</taxon>
        <taxon>Fungi</taxon>
        <taxon>Dikarya</taxon>
        <taxon>Ascomycota</taxon>
        <taxon>Pezizomycotina</taxon>
        <taxon>Sordariomycetes</taxon>
        <taxon>Hypocreomycetidae</taxon>
        <taxon>Hypocreales</taxon>
        <taxon>Nectriaceae</taxon>
        <taxon>Dactylonectria</taxon>
    </lineage>
</organism>
<protein>
    <recommendedName>
        <fullName evidence="4">Secreted protein</fullName>
    </recommendedName>
</protein>
<dbReference type="EMBL" id="JAGMUV010000003">
    <property type="protein sequence ID" value="KAH7165233.1"/>
    <property type="molecule type" value="Genomic_DNA"/>
</dbReference>
<accession>A0A9P9JM44</accession>
<evidence type="ECO:0008006" key="4">
    <source>
        <dbReference type="Google" id="ProtNLM"/>
    </source>
</evidence>
<gene>
    <name evidence="2" type="ORF">EDB81DRAFT_778849</name>
</gene>
<evidence type="ECO:0000313" key="2">
    <source>
        <dbReference type="EMBL" id="KAH7165233.1"/>
    </source>
</evidence>
<keyword evidence="1" id="KW-0732">Signal</keyword>
<proteinExistence type="predicted"/>